<dbReference type="STRING" id="1443111.Z949_2834"/>
<gene>
    <name evidence="2" type="ORF">C8N30_0845</name>
</gene>
<sequence>MTALTKYDRLEATGLWRPDPDGQRREVIVSIGNATLVITDMNDQAITHWSLAAVARAETGNTAAIYHPDGDEGETLELPEHEREMIEAIESLRQVIAKSRPRPGRLRWLGVTLSISAVAAVVLLWLPGAMRDNTLRVVPQVKREQLGVALMDRMQRVTGPMCNSAPGLRALRRLGARLDTPKLAVVPSLGRPALHLPGGVIVLDRSVFEDWEEPDVSAGYILAELALQVEKDPLSDLLDGVGPWENFRLLTTGEISGKALDSYAEHLMTAPARDPDTTNLLALFEGSDVPATPYARARDLTGESVLPLIEGDPMQGRQTEPLLQDATWLRLQNLCGG</sequence>
<dbReference type="RefSeq" id="WP_025063235.1">
    <property type="nucleotide sequence ID" value="NZ_RAQK01000001.1"/>
</dbReference>
<dbReference type="EMBL" id="RAQK01000001">
    <property type="protein sequence ID" value="RKE96288.1"/>
    <property type="molecule type" value="Genomic_DNA"/>
</dbReference>
<accession>A0A420DQ29</accession>
<evidence type="ECO:0000313" key="2">
    <source>
        <dbReference type="EMBL" id="RKE96288.1"/>
    </source>
</evidence>
<organism evidence="2 3">
    <name type="scientific">Sulfitobacter guttiformis</name>
    <dbReference type="NCBI Taxonomy" id="74349"/>
    <lineage>
        <taxon>Bacteria</taxon>
        <taxon>Pseudomonadati</taxon>
        <taxon>Pseudomonadota</taxon>
        <taxon>Alphaproteobacteria</taxon>
        <taxon>Rhodobacterales</taxon>
        <taxon>Roseobacteraceae</taxon>
        <taxon>Sulfitobacter</taxon>
    </lineage>
</organism>
<protein>
    <submittedName>
        <fullName evidence="2">Uncharacterized protein</fullName>
    </submittedName>
</protein>
<keyword evidence="3" id="KW-1185">Reference proteome</keyword>
<evidence type="ECO:0000256" key="1">
    <source>
        <dbReference type="SAM" id="Phobius"/>
    </source>
</evidence>
<name>A0A420DQ29_9RHOB</name>
<keyword evidence="1" id="KW-1133">Transmembrane helix</keyword>
<evidence type="ECO:0000313" key="3">
    <source>
        <dbReference type="Proteomes" id="UP000284407"/>
    </source>
</evidence>
<keyword evidence="1" id="KW-0812">Transmembrane</keyword>
<reference evidence="2 3" key="1">
    <citation type="submission" date="2018-09" db="EMBL/GenBank/DDBJ databases">
        <title>Genomic Encyclopedia of Archaeal and Bacterial Type Strains, Phase II (KMG-II): from individual species to whole genera.</title>
        <authorList>
            <person name="Goeker M."/>
        </authorList>
    </citation>
    <scope>NUCLEOTIDE SEQUENCE [LARGE SCALE GENOMIC DNA]</scope>
    <source>
        <strain evidence="2 3">DSM 11458</strain>
    </source>
</reference>
<feature type="transmembrane region" description="Helical" evidence="1">
    <location>
        <begin position="108"/>
        <end position="126"/>
    </location>
</feature>
<keyword evidence="1" id="KW-0472">Membrane</keyword>
<dbReference type="OrthoDB" id="7822309at2"/>
<comment type="caution">
    <text evidence="2">The sequence shown here is derived from an EMBL/GenBank/DDBJ whole genome shotgun (WGS) entry which is preliminary data.</text>
</comment>
<dbReference type="Proteomes" id="UP000284407">
    <property type="component" value="Unassembled WGS sequence"/>
</dbReference>
<dbReference type="AlphaFoldDB" id="A0A420DQ29"/>
<proteinExistence type="predicted"/>